<reference evidence="1 2" key="1">
    <citation type="journal article" date="2018" name="Environ. Microbiol.">
        <title>Ecological and genomic features of two widespread freshwater picocyanobacteria.</title>
        <authorList>
            <person name="Cabello-Yeves P.J."/>
            <person name="Picazo A."/>
            <person name="Camacho A."/>
            <person name="Callieri C."/>
            <person name="Rosselli R."/>
            <person name="Roda-Garcia J.J."/>
            <person name="Coutinho F.H."/>
            <person name="Rodriguez-Valera F."/>
        </authorList>
    </citation>
    <scope>NUCLEOTIDE SEQUENCE [LARGE SCALE GENOMIC DNA]</scope>
    <source>
        <strain evidence="1 2">Tous</strain>
    </source>
</reference>
<accession>A0A2P7MSA6</accession>
<sequence>MPAISEPTNINLYFGHRNQVTLEKFDHLSDHLRRSRTGTLDFLITHYEWFEKHKKEMIG</sequence>
<comment type="caution">
    <text evidence="1">The sequence shown here is derived from an EMBL/GenBank/DDBJ whole genome shotgun (WGS) entry which is preliminary data.</text>
</comment>
<evidence type="ECO:0000313" key="2">
    <source>
        <dbReference type="Proteomes" id="UP000243002"/>
    </source>
</evidence>
<gene>
    <name evidence="1" type="ORF">C7K55_11415</name>
</gene>
<name>A0A2P7MSA6_9CYAN</name>
<dbReference type="Proteomes" id="UP000243002">
    <property type="component" value="Unassembled WGS sequence"/>
</dbReference>
<organism evidence="1 2">
    <name type="scientific">Cyanobium usitatum str. Tous</name>
    <dbReference type="NCBI Taxonomy" id="2116684"/>
    <lineage>
        <taxon>Bacteria</taxon>
        <taxon>Bacillati</taxon>
        <taxon>Cyanobacteriota</taxon>
        <taxon>Cyanophyceae</taxon>
        <taxon>Synechococcales</taxon>
        <taxon>Prochlorococcaceae</taxon>
        <taxon>Cyanobium</taxon>
    </lineage>
</organism>
<keyword evidence="2" id="KW-1185">Reference proteome</keyword>
<dbReference type="AlphaFoldDB" id="A0A2P7MSA6"/>
<proteinExistence type="predicted"/>
<protein>
    <submittedName>
        <fullName evidence="1">Uncharacterized protein</fullName>
    </submittedName>
</protein>
<evidence type="ECO:0000313" key="1">
    <source>
        <dbReference type="EMBL" id="PSJ04118.1"/>
    </source>
</evidence>
<dbReference type="EMBL" id="PXXO01000015">
    <property type="protein sequence ID" value="PSJ04118.1"/>
    <property type="molecule type" value="Genomic_DNA"/>
</dbReference>